<accession>A0A6J7PJ31</accession>
<gene>
    <name evidence="1" type="ORF">UFOPK3931_02468</name>
</gene>
<dbReference type="EMBL" id="CAFBOL010000086">
    <property type="protein sequence ID" value="CAB5005198.1"/>
    <property type="molecule type" value="Genomic_DNA"/>
</dbReference>
<organism evidence="1">
    <name type="scientific">freshwater metagenome</name>
    <dbReference type="NCBI Taxonomy" id="449393"/>
    <lineage>
        <taxon>unclassified sequences</taxon>
        <taxon>metagenomes</taxon>
        <taxon>ecological metagenomes</taxon>
    </lineage>
</organism>
<protein>
    <submittedName>
        <fullName evidence="1">Unannotated protein</fullName>
    </submittedName>
</protein>
<evidence type="ECO:0000313" key="1">
    <source>
        <dbReference type="EMBL" id="CAB5005198.1"/>
    </source>
</evidence>
<reference evidence="1" key="1">
    <citation type="submission" date="2020-05" db="EMBL/GenBank/DDBJ databases">
        <authorList>
            <person name="Chiriac C."/>
            <person name="Salcher M."/>
            <person name="Ghai R."/>
            <person name="Kavagutti S V."/>
        </authorList>
    </citation>
    <scope>NUCLEOTIDE SEQUENCE</scope>
</reference>
<sequence length="66" mass="7269">MRCETLLFPGNSNMSPLPTSFSAPGWSRITRLSVRLLTAYAMRAGMLALITPVMTFTDGRCVATMR</sequence>
<name>A0A6J7PJ31_9ZZZZ</name>
<proteinExistence type="predicted"/>
<dbReference type="AlphaFoldDB" id="A0A6J7PJ31"/>